<reference evidence="2 3" key="1">
    <citation type="submission" date="2015-09" db="EMBL/GenBank/DDBJ databases">
        <authorList>
            <consortium name="Swine Surveillance"/>
        </authorList>
    </citation>
    <scope>NUCLEOTIDE SEQUENCE [LARGE SCALE GENOMIC DNA]</scope>
    <source>
        <strain evidence="2 3">CECT 7688</strain>
    </source>
</reference>
<gene>
    <name evidence="2" type="ORF">SHM7688_03433</name>
</gene>
<organism evidence="2 3">
    <name type="scientific">Shimia marina</name>
    <dbReference type="NCBI Taxonomy" id="321267"/>
    <lineage>
        <taxon>Bacteria</taxon>
        <taxon>Pseudomonadati</taxon>
        <taxon>Pseudomonadota</taxon>
        <taxon>Alphaproteobacteria</taxon>
        <taxon>Rhodobacterales</taxon>
        <taxon>Roseobacteraceae</taxon>
    </lineage>
</organism>
<evidence type="ECO:0000313" key="3">
    <source>
        <dbReference type="Proteomes" id="UP000054823"/>
    </source>
</evidence>
<evidence type="ECO:0000313" key="2">
    <source>
        <dbReference type="EMBL" id="CUH53964.1"/>
    </source>
</evidence>
<dbReference type="OrthoDB" id="7777568at2"/>
<name>A0A0N7LSL6_9RHOB</name>
<dbReference type="RefSeq" id="WP_058241123.1">
    <property type="nucleotide sequence ID" value="NZ_CYPW01000032.1"/>
</dbReference>
<dbReference type="InterPro" id="IPR005184">
    <property type="entry name" value="DUF306_Meta_HslJ"/>
</dbReference>
<sequence>MTRTLTAGGLALILANCAPTETVTQYGGSAYDWRLTEIDGTAVRFDATLTLAESGAVDGTGPCNGFSGRQSAPYPWISIQIDFVEELYCSGIDHEETYLTALSEMTLVEVAGPTMIMSNEAGRQMVFSGIGSDGQSDP</sequence>
<dbReference type="Pfam" id="PF03724">
    <property type="entry name" value="META"/>
    <property type="match status" value="1"/>
</dbReference>
<accession>A0A0N7LSL6</accession>
<dbReference type="InterPro" id="IPR038670">
    <property type="entry name" value="HslJ-like_sf"/>
</dbReference>
<evidence type="ECO:0000259" key="1">
    <source>
        <dbReference type="Pfam" id="PF03724"/>
    </source>
</evidence>
<dbReference type="Proteomes" id="UP000054823">
    <property type="component" value="Unassembled WGS sequence"/>
</dbReference>
<dbReference type="AlphaFoldDB" id="A0A0N7LSL6"/>
<protein>
    <recommendedName>
        <fullName evidence="1">DUF306 domain-containing protein</fullName>
    </recommendedName>
</protein>
<feature type="domain" description="DUF306" evidence="1">
    <location>
        <begin position="32"/>
        <end position="127"/>
    </location>
</feature>
<proteinExistence type="predicted"/>
<dbReference type="Gene3D" id="2.40.128.270">
    <property type="match status" value="1"/>
</dbReference>
<dbReference type="EMBL" id="CYPW01000032">
    <property type="protein sequence ID" value="CUH53964.1"/>
    <property type="molecule type" value="Genomic_DNA"/>
</dbReference>
<keyword evidence="3" id="KW-1185">Reference proteome</keyword>
<dbReference type="STRING" id="321267.SHM7688_03433"/>